<gene>
    <name evidence="7" type="ORF">WA026_007220</name>
</gene>
<evidence type="ECO:0000259" key="6">
    <source>
        <dbReference type="Pfam" id="PF00151"/>
    </source>
</evidence>
<dbReference type="InterPro" id="IPR013818">
    <property type="entry name" value="Lipase"/>
</dbReference>
<accession>A0AAW1V9Q1</accession>
<dbReference type="AlphaFoldDB" id="A0AAW1V9Q1"/>
<reference evidence="7 8" key="1">
    <citation type="submission" date="2023-03" db="EMBL/GenBank/DDBJ databases">
        <title>Genome insight into feeding habits of ladybird beetles.</title>
        <authorList>
            <person name="Li H.-S."/>
            <person name="Huang Y.-H."/>
            <person name="Pang H."/>
        </authorList>
    </citation>
    <scope>NUCLEOTIDE SEQUENCE [LARGE SCALE GENOMIC DNA]</scope>
    <source>
        <strain evidence="7">SYSU_2023b</strain>
        <tissue evidence="7">Whole body</tissue>
    </source>
</reference>
<protein>
    <recommendedName>
        <fullName evidence="6">Lipase domain-containing protein</fullName>
    </recommendedName>
</protein>
<dbReference type="GO" id="GO:0005615">
    <property type="term" value="C:extracellular space"/>
    <property type="evidence" value="ECO:0007669"/>
    <property type="project" value="TreeGrafter"/>
</dbReference>
<keyword evidence="3" id="KW-0964">Secreted</keyword>
<dbReference type="InterPro" id="IPR000734">
    <property type="entry name" value="TAG_lipase"/>
</dbReference>
<evidence type="ECO:0000256" key="2">
    <source>
        <dbReference type="ARBA" id="ARBA00010701"/>
    </source>
</evidence>
<evidence type="ECO:0000256" key="5">
    <source>
        <dbReference type="SAM" id="SignalP"/>
    </source>
</evidence>
<organism evidence="7 8">
    <name type="scientific">Henosepilachna vigintioctopunctata</name>
    <dbReference type="NCBI Taxonomy" id="420089"/>
    <lineage>
        <taxon>Eukaryota</taxon>
        <taxon>Metazoa</taxon>
        <taxon>Ecdysozoa</taxon>
        <taxon>Arthropoda</taxon>
        <taxon>Hexapoda</taxon>
        <taxon>Insecta</taxon>
        <taxon>Pterygota</taxon>
        <taxon>Neoptera</taxon>
        <taxon>Endopterygota</taxon>
        <taxon>Coleoptera</taxon>
        <taxon>Polyphaga</taxon>
        <taxon>Cucujiformia</taxon>
        <taxon>Coccinelloidea</taxon>
        <taxon>Coccinellidae</taxon>
        <taxon>Epilachninae</taxon>
        <taxon>Epilachnini</taxon>
        <taxon>Henosepilachna</taxon>
    </lineage>
</organism>
<dbReference type="GO" id="GO:0016042">
    <property type="term" value="P:lipid catabolic process"/>
    <property type="evidence" value="ECO:0007669"/>
    <property type="project" value="TreeGrafter"/>
</dbReference>
<dbReference type="Proteomes" id="UP001431783">
    <property type="component" value="Unassembled WGS sequence"/>
</dbReference>
<evidence type="ECO:0000256" key="1">
    <source>
        <dbReference type="ARBA" id="ARBA00004613"/>
    </source>
</evidence>
<evidence type="ECO:0000256" key="4">
    <source>
        <dbReference type="RuleBase" id="RU004262"/>
    </source>
</evidence>
<feature type="signal peptide" evidence="5">
    <location>
        <begin position="1"/>
        <end position="22"/>
    </location>
</feature>
<dbReference type="Gene3D" id="3.40.50.1820">
    <property type="entry name" value="alpha/beta hydrolase"/>
    <property type="match status" value="1"/>
</dbReference>
<evidence type="ECO:0000313" key="8">
    <source>
        <dbReference type="Proteomes" id="UP001431783"/>
    </source>
</evidence>
<name>A0AAW1V9Q1_9CUCU</name>
<dbReference type="EMBL" id="JARQZJ010000123">
    <property type="protein sequence ID" value="KAK9889854.1"/>
    <property type="molecule type" value="Genomic_DNA"/>
</dbReference>
<evidence type="ECO:0000256" key="3">
    <source>
        <dbReference type="ARBA" id="ARBA00022525"/>
    </source>
</evidence>
<comment type="similarity">
    <text evidence="2 4">Belongs to the AB hydrolase superfamily. Lipase family.</text>
</comment>
<keyword evidence="8" id="KW-1185">Reference proteome</keyword>
<proteinExistence type="inferred from homology"/>
<keyword evidence="5" id="KW-0732">Signal</keyword>
<evidence type="ECO:0000313" key="7">
    <source>
        <dbReference type="EMBL" id="KAK9889854.1"/>
    </source>
</evidence>
<dbReference type="GO" id="GO:0016298">
    <property type="term" value="F:lipase activity"/>
    <property type="evidence" value="ECO:0007669"/>
    <property type="project" value="InterPro"/>
</dbReference>
<dbReference type="PRINTS" id="PR00821">
    <property type="entry name" value="TAGLIPASE"/>
</dbReference>
<dbReference type="GO" id="GO:0017171">
    <property type="term" value="F:serine hydrolase activity"/>
    <property type="evidence" value="ECO:0007669"/>
    <property type="project" value="TreeGrafter"/>
</dbReference>
<dbReference type="PANTHER" id="PTHR11610:SF173">
    <property type="entry name" value="LIPASE DOMAIN-CONTAINING PROTEIN-RELATED"/>
    <property type="match status" value="1"/>
</dbReference>
<comment type="caution">
    <text evidence="7">The sequence shown here is derived from an EMBL/GenBank/DDBJ whole genome shotgun (WGS) entry which is preliminary data.</text>
</comment>
<comment type="subcellular location">
    <subcellularLocation>
        <location evidence="1">Secreted</location>
    </subcellularLocation>
</comment>
<dbReference type="InterPro" id="IPR029058">
    <property type="entry name" value="AB_hydrolase_fold"/>
</dbReference>
<sequence>MANISKFFVLFIFLFCVNEFQAAEDVSFFLYTDESAEGPTSVSPKPLSCQQLCRIDKLTDIFFIIHGWLQSVDESYVKVIKQFLFRRKKKGALIVEVDWSKIAKKEYDVARKYNDYVANATSNEILRLIKEYEFKLQNIEIICHCMGCHIAGIAGKYIEKTSGKKLGRITALDPAGPAYLNVPQSKRLGPDDADIVFVVHTDSSIFGYGDNCGTMDFYPNGGKHPQPECLEERGVIPHDMCSHQRSIVFYAEALNCSRFWGIQCDSYENYIKGLCCSNRKVDFSGPLKKKYSGTYFVKTNTKKPFLRR</sequence>
<feature type="domain" description="Lipase" evidence="6">
    <location>
        <begin position="22"/>
        <end position="305"/>
    </location>
</feature>
<dbReference type="PANTHER" id="PTHR11610">
    <property type="entry name" value="LIPASE"/>
    <property type="match status" value="1"/>
</dbReference>
<feature type="chain" id="PRO_5043822471" description="Lipase domain-containing protein" evidence="5">
    <location>
        <begin position="23"/>
        <end position="308"/>
    </location>
</feature>
<dbReference type="SUPFAM" id="SSF53474">
    <property type="entry name" value="alpha/beta-Hydrolases"/>
    <property type="match status" value="1"/>
</dbReference>
<dbReference type="Pfam" id="PF00151">
    <property type="entry name" value="Lipase"/>
    <property type="match status" value="1"/>
</dbReference>